<comment type="subcellular location">
    <subcellularLocation>
        <location evidence="1">Cell membrane</location>
        <topology evidence="1">Multi-pass membrane protein</topology>
    </subcellularLocation>
</comment>
<sequence length="362" mass="40833">MLRKLDWYILKKFFTTFIFAILLLTFITVIIDVSEKADDFVKSGLSASQIIMEYYIGFIPHIVSMLFPLFVFISVVFFTSKMAGRSEIVAILASGISFNRFLRPYAVGAIIMAILLWLSYRYVTPNANKLRSEFQIKYIDGKGGGGSGSSTIYFRNDSTHFGQISYFDTASKRGSGFVFQEIKNSLVKNTRAEVITYIPEKDIYKIEDVLVRTIDSATNKERLVKLDSQLIKLNFKPSEFKKDRYTKDILTTPELVDLIDKETTRGAEGLNEFKVEKYHRDSTPFSLLILTLIGVSLASRKVRGGSGLHIAIGILLAALFILTDRFASIFSTKGNFPPALAAWTPNIIFAFVAIYLFKKAPK</sequence>
<proteinExistence type="predicted"/>
<organism evidence="7 8">
    <name type="scientific">Polluticaenibacter yanchengensis</name>
    <dbReference type="NCBI Taxonomy" id="3014562"/>
    <lineage>
        <taxon>Bacteria</taxon>
        <taxon>Pseudomonadati</taxon>
        <taxon>Bacteroidota</taxon>
        <taxon>Chitinophagia</taxon>
        <taxon>Chitinophagales</taxon>
        <taxon>Chitinophagaceae</taxon>
        <taxon>Polluticaenibacter</taxon>
    </lineage>
</organism>
<reference evidence="7 8" key="1">
    <citation type="submission" date="2022-12" db="EMBL/GenBank/DDBJ databases">
        <title>Chitinophagaceae gen. sp. nov., a new member of the family Chitinophagaceae, isolated from soil in a chemical factory.</title>
        <authorList>
            <person name="Ke Z."/>
        </authorList>
    </citation>
    <scope>NUCLEOTIDE SEQUENCE [LARGE SCALE GENOMIC DNA]</scope>
    <source>
        <strain evidence="7 8">LY-5</strain>
    </source>
</reference>
<feature type="transmembrane region" description="Helical" evidence="6">
    <location>
        <begin position="310"/>
        <end position="330"/>
    </location>
</feature>
<feature type="transmembrane region" description="Helical" evidence="6">
    <location>
        <begin position="336"/>
        <end position="357"/>
    </location>
</feature>
<protein>
    <submittedName>
        <fullName evidence="7">LptF/LptG family permease</fullName>
    </submittedName>
</protein>
<accession>A0ABT4UHC2</accession>
<keyword evidence="3 6" id="KW-0812">Transmembrane</keyword>
<evidence type="ECO:0000313" key="8">
    <source>
        <dbReference type="Proteomes" id="UP001210231"/>
    </source>
</evidence>
<dbReference type="RefSeq" id="WP_407030065.1">
    <property type="nucleotide sequence ID" value="NZ_JAQGEF010000002.1"/>
</dbReference>
<feature type="transmembrane region" description="Helical" evidence="6">
    <location>
        <begin position="12"/>
        <end position="34"/>
    </location>
</feature>
<dbReference type="PANTHER" id="PTHR33529:SF8">
    <property type="entry name" value="PERMEASE, YJGP_YJGQ FAMILY"/>
    <property type="match status" value="1"/>
</dbReference>
<evidence type="ECO:0000256" key="5">
    <source>
        <dbReference type="ARBA" id="ARBA00023136"/>
    </source>
</evidence>
<dbReference type="Proteomes" id="UP001210231">
    <property type="component" value="Unassembled WGS sequence"/>
</dbReference>
<feature type="transmembrane region" description="Helical" evidence="6">
    <location>
        <begin position="282"/>
        <end position="298"/>
    </location>
</feature>
<gene>
    <name evidence="7" type="ORF">O3P16_02870</name>
</gene>
<dbReference type="Pfam" id="PF03739">
    <property type="entry name" value="LptF_LptG"/>
    <property type="match status" value="1"/>
</dbReference>
<keyword evidence="8" id="KW-1185">Reference proteome</keyword>
<evidence type="ECO:0000256" key="3">
    <source>
        <dbReference type="ARBA" id="ARBA00022692"/>
    </source>
</evidence>
<feature type="transmembrane region" description="Helical" evidence="6">
    <location>
        <begin position="101"/>
        <end position="120"/>
    </location>
</feature>
<evidence type="ECO:0000256" key="1">
    <source>
        <dbReference type="ARBA" id="ARBA00004651"/>
    </source>
</evidence>
<keyword evidence="2" id="KW-1003">Cell membrane</keyword>
<keyword evidence="4 6" id="KW-1133">Transmembrane helix</keyword>
<evidence type="ECO:0000256" key="2">
    <source>
        <dbReference type="ARBA" id="ARBA00022475"/>
    </source>
</evidence>
<dbReference type="PANTHER" id="PTHR33529">
    <property type="entry name" value="SLR0882 PROTEIN-RELATED"/>
    <property type="match status" value="1"/>
</dbReference>
<keyword evidence="5 6" id="KW-0472">Membrane</keyword>
<dbReference type="EMBL" id="JAQGEF010000002">
    <property type="protein sequence ID" value="MDA3613737.1"/>
    <property type="molecule type" value="Genomic_DNA"/>
</dbReference>
<feature type="transmembrane region" description="Helical" evidence="6">
    <location>
        <begin position="54"/>
        <end position="80"/>
    </location>
</feature>
<dbReference type="InterPro" id="IPR005495">
    <property type="entry name" value="LptG/LptF_permease"/>
</dbReference>
<evidence type="ECO:0000313" key="7">
    <source>
        <dbReference type="EMBL" id="MDA3613737.1"/>
    </source>
</evidence>
<evidence type="ECO:0000256" key="6">
    <source>
        <dbReference type="SAM" id="Phobius"/>
    </source>
</evidence>
<evidence type="ECO:0000256" key="4">
    <source>
        <dbReference type="ARBA" id="ARBA00022989"/>
    </source>
</evidence>
<name>A0ABT4UHC2_9BACT</name>
<comment type="caution">
    <text evidence="7">The sequence shown here is derived from an EMBL/GenBank/DDBJ whole genome shotgun (WGS) entry which is preliminary data.</text>
</comment>